<protein>
    <submittedName>
        <fullName evidence="1">Uncharacterized protein</fullName>
    </submittedName>
</protein>
<reference evidence="1" key="1">
    <citation type="submission" date="2019-08" db="EMBL/GenBank/DDBJ databases">
        <authorList>
            <person name="Kucharzyk K."/>
            <person name="Murdoch R.W."/>
            <person name="Higgins S."/>
            <person name="Loffler F."/>
        </authorList>
    </citation>
    <scope>NUCLEOTIDE SEQUENCE</scope>
</reference>
<comment type="caution">
    <text evidence="1">The sequence shown here is derived from an EMBL/GenBank/DDBJ whole genome shotgun (WGS) entry which is preliminary data.</text>
</comment>
<name>A0A645E305_9ZZZZ</name>
<sequence length="73" mass="8220">MVYGVSQGSGGFFDEQYFLAAYDAFAVQYVRDCSLRYSCKFSDILDCSHTASSIAEGAETPKGKVREWYYIGY</sequence>
<accession>A0A645E305</accession>
<organism evidence="1">
    <name type="scientific">bioreactor metagenome</name>
    <dbReference type="NCBI Taxonomy" id="1076179"/>
    <lineage>
        <taxon>unclassified sequences</taxon>
        <taxon>metagenomes</taxon>
        <taxon>ecological metagenomes</taxon>
    </lineage>
</organism>
<dbReference type="AlphaFoldDB" id="A0A645E305"/>
<proteinExistence type="predicted"/>
<dbReference type="EMBL" id="VSSQ01042355">
    <property type="protein sequence ID" value="MPM95919.1"/>
    <property type="molecule type" value="Genomic_DNA"/>
</dbReference>
<gene>
    <name evidence="1" type="ORF">SDC9_143075</name>
</gene>
<evidence type="ECO:0000313" key="1">
    <source>
        <dbReference type="EMBL" id="MPM95919.1"/>
    </source>
</evidence>